<evidence type="ECO:0000256" key="2">
    <source>
        <dbReference type="ARBA" id="ARBA00022574"/>
    </source>
</evidence>
<reference evidence="8" key="1">
    <citation type="journal article" date="2013" name="Nat. Biotechnol.">
        <title>Chinese hamster genome sequenced from sorted chromosomes.</title>
        <authorList>
            <person name="Brinkrolf K."/>
            <person name="Rupp O."/>
            <person name="Laux H."/>
            <person name="Kollin F."/>
            <person name="Ernst W."/>
            <person name="Linke B."/>
            <person name="Kofler R."/>
            <person name="Romand S."/>
            <person name="Hesse F."/>
            <person name="Budach W.E."/>
            <person name="Galosy S."/>
            <person name="Muller D."/>
            <person name="Noll T."/>
            <person name="Wienberg J."/>
            <person name="Jostock T."/>
            <person name="Leonard M."/>
            <person name="Grillari J."/>
            <person name="Tauch A."/>
            <person name="Goesmann A."/>
            <person name="Helk B."/>
            <person name="Mott J.E."/>
            <person name="Puhler A."/>
            <person name="Borth N."/>
        </authorList>
    </citation>
    <scope>NUCLEOTIDE SEQUENCE [LARGE SCALE GENOMIC DNA]</scope>
    <source>
        <strain evidence="8">17A/GY</strain>
    </source>
</reference>
<dbReference type="PANTHER" id="PTHR15722:SF7">
    <property type="entry name" value="INTRAFLAGELLAR TRANSPORT PROTEIN 140 HOMOLOG"/>
    <property type="match status" value="1"/>
</dbReference>
<feature type="domain" description="IF140/IFT172/WDR19 TPR" evidence="6">
    <location>
        <begin position="1"/>
        <end position="53"/>
    </location>
</feature>
<gene>
    <name evidence="7" type="ORF">H671_7g17368</name>
</gene>
<keyword evidence="5" id="KW-0966">Cell projection</keyword>
<evidence type="ECO:0000256" key="4">
    <source>
        <dbReference type="ARBA" id="ARBA00023069"/>
    </source>
</evidence>
<dbReference type="Proteomes" id="UP000030759">
    <property type="component" value="Unassembled WGS sequence"/>
</dbReference>
<evidence type="ECO:0000313" key="8">
    <source>
        <dbReference type="Proteomes" id="UP000030759"/>
    </source>
</evidence>
<protein>
    <submittedName>
        <fullName evidence="7">Putative intraflagellar transport protein</fullName>
    </submittedName>
</protein>
<evidence type="ECO:0000259" key="6">
    <source>
        <dbReference type="Pfam" id="PF24762"/>
    </source>
</evidence>
<proteinExistence type="predicted"/>
<dbReference type="AlphaFoldDB" id="A0A061HYF4"/>
<keyword evidence="7" id="KW-0282">Flagellum</keyword>
<sequence length="205" mass="23125">MARMCVKTQRLDVAKVCLGNMGHARGARALREAEREPELEARVAMLAIQLGMLAAEIANETGDWAASYHLARQYESQDEVKQAVHFYTRAQAFNNAIRLCKENGLDDQLMNLALLSSPEDMIEAARYYEEKGEQMDRAVMLYHKAGHFSKALELAFTTQQFAALQLIAEDLDEKSDPALLSRCSDFCIEHRQFEKAVELLLAAKK</sequence>
<dbReference type="GO" id="GO:0035721">
    <property type="term" value="P:intraciliary retrograde transport"/>
    <property type="evidence" value="ECO:0007669"/>
    <property type="project" value="TreeGrafter"/>
</dbReference>
<comment type="subcellular location">
    <subcellularLocation>
        <location evidence="1">Cell projection</location>
        <location evidence="1">Cilium</location>
    </subcellularLocation>
</comment>
<keyword evidence="4" id="KW-0969">Cilium</keyword>
<evidence type="ECO:0000256" key="3">
    <source>
        <dbReference type="ARBA" id="ARBA00022737"/>
    </source>
</evidence>
<keyword evidence="3" id="KW-0677">Repeat</keyword>
<organism evidence="7 8">
    <name type="scientific">Cricetulus griseus</name>
    <name type="common">Chinese hamster</name>
    <name type="synonym">Cricetulus barabensis griseus</name>
    <dbReference type="NCBI Taxonomy" id="10029"/>
    <lineage>
        <taxon>Eukaryota</taxon>
        <taxon>Metazoa</taxon>
        <taxon>Chordata</taxon>
        <taxon>Craniata</taxon>
        <taxon>Vertebrata</taxon>
        <taxon>Euteleostomi</taxon>
        <taxon>Mammalia</taxon>
        <taxon>Eutheria</taxon>
        <taxon>Euarchontoglires</taxon>
        <taxon>Glires</taxon>
        <taxon>Rodentia</taxon>
        <taxon>Myomorpha</taxon>
        <taxon>Muroidea</taxon>
        <taxon>Cricetidae</taxon>
        <taxon>Cricetinae</taxon>
        <taxon>Cricetulus</taxon>
    </lineage>
</organism>
<dbReference type="Pfam" id="PF24762">
    <property type="entry name" value="TPR_IF140-IFT172"/>
    <property type="match status" value="2"/>
</dbReference>
<name>A0A061HYF4_CRIGR</name>
<dbReference type="InterPro" id="IPR056168">
    <property type="entry name" value="TPR_IF140/IFT172/WDR19"/>
</dbReference>
<accession>A0A061HYF4</accession>
<feature type="domain" description="IF140/IFT172/WDR19 TPR" evidence="6">
    <location>
        <begin position="54"/>
        <end position="205"/>
    </location>
</feature>
<dbReference type="GO" id="GO:0036064">
    <property type="term" value="C:ciliary basal body"/>
    <property type="evidence" value="ECO:0007669"/>
    <property type="project" value="TreeGrafter"/>
</dbReference>
<dbReference type="Gene3D" id="1.25.40.470">
    <property type="match status" value="1"/>
</dbReference>
<evidence type="ECO:0000256" key="1">
    <source>
        <dbReference type="ARBA" id="ARBA00004138"/>
    </source>
</evidence>
<dbReference type="EMBL" id="KE681637">
    <property type="protein sequence ID" value="ERE69163.1"/>
    <property type="molecule type" value="Genomic_DNA"/>
</dbReference>
<feature type="non-terminal residue" evidence="7">
    <location>
        <position position="205"/>
    </location>
</feature>
<dbReference type="GO" id="GO:0030991">
    <property type="term" value="C:intraciliary transport particle A"/>
    <property type="evidence" value="ECO:0007669"/>
    <property type="project" value="TreeGrafter"/>
</dbReference>
<dbReference type="GO" id="GO:0005930">
    <property type="term" value="C:axoneme"/>
    <property type="evidence" value="ECO:0007669"/>
    <property type="project" value="TreeGrafter"/>
</dbReference>
<keyword evidence="2" id="KW-0853">WD repeat</keyword>
<evidence type="ECO:0000313" key="7">
    <source>
        <dbReference type="EMBL" id="ERE69163.1"/>
    </source>
</evidence>
<dbReference type="PANTHER" id="PTHR15722">
    <property type="entry name" value="IFT140/172-RELATED"/>
    <property type="match status" value="1"/>
</dbReference>
<evidence type="ECO:0000256" key="5">
    <source>
        <dbReference type="ARBA" id="ARBA00023273"/>
    </source>
</evidence>